<proteinExistence type="predicted"/>
<evidence type="ECO:0000313" key="1">
    <source>
        <dbReference type="EMBL" id="SFF52990.1"/>
    </source>
</evidence>
<name>A0A1I2JG76_9ACTN</name>
<accession>A0A1I2JG76</accession>
<protein>
    <submittedName>
        <fullName evidence="1">Uncharacterized protein</fullName>
    </submittedName>
</protein>
<organism evidence="1 2">
    <name type="scientific">Blastococcus tunisiensis</name>
    <dbReference type="NCBI Taxonomy" id="1798228"/>
    <lineage>
        <taxon>Bacteria</taxon>
        <taxon>Bacillati</taxon>
        <taxon>Actinomycetota</taxon>
        <taxon>Actinomycetes</taxon>
        <taxon>Geodermatophilales</taxon>
        <taxon>Geodermatophilaceae</taxon>
        <taxon>Blastococcus</taxon>
    </lineage>
</organism>
<keyword evidence="2" id="KW-1185">Reference proteome</keyword>
<evidence type="ECO:0000313" key="2">
    <source>
        <dbReference type="Proteomes" id="UP000198589"/>
    </source>
</evidence>
<dbReference type="RefSeq" id="WP_139228941.1">
    <property type="nucleotide sequence ID" value="NZ_FOND01000016.1"/>
</dbReference>
<dbReference type="EMBL" id="FOND01000016">
    <property type="protein sequence ID" value="SFF52990.1"/>
    <property type="molecule type" value="Genomic_DNA"/>
</dbReference>
<dbReference type="AlphaFoldDB" id="A0A1I2JG76"/>
<reference evidence="2" key="1">
    <citation type="submission" date="2016-10" db="EMBL/GenBank/DDBJ databases">
        <authorList>
            <person name="Varghese N."/>
            <person name="Submissions S."/>
        </authorList>
    </citation>
    <scope>NUCLEOTIDE SEQUENCE [LARGE SCALE GENOMIC DNA]</scope>
    <source>
        <strain evidence="2">DSM 46838</strain>
    </source>
</reference>
<gene>
    <name evidence="1" type="ORF">SAMN05216574_1168</name>
</gene>
<dbReference type="Proteomes" id="UP000198589">
    <property type="component" value="Unassembled WGS sequence"/>
</dbReference>
<sequence length="78" mass="8823">MLTCSECFGPMRPAPGQIKLTCSVNCRVRRSRRIQKERNEQFRDDVRDILARAAAANDGWEARDIAEDGLSRLGLTDD</sequence>